<keyword evidence="5" id="KW-0406">Ion transport</keyword>
<feature type="transmembrane region" description="Helical" evidence="7">
    <location>
        <begin position="282"/>
        <end position="300"/>
    </location>
</feature>
<evidence type="ECO:0000259" key="8">
    <source>
        <dbReference type="Pfam" id="PF00999"/>
    </source>
</evidence>
<protein>
    <submittedName>
        <fullName evidence="9">Cation:proton antiporter</fullName>
    </submittedName>
</protein>
<dbReference type="InterPro" id="IPR038770">
    <property type="entry name" value="Na+/solute_symporter_sf"/>
</dbReference>
<keyword evidence="6 7" id="KW-0472">Membrane</keyword>
<feature type="domain" description="Cation/H+ exchanger transmembrane" evidence="8">
    <location>
        <begin position="18"/>
        <end position="392"/>
    </location>
</feature>
<feature type="transmembrane region" description="Helical" evidence="7">
    <location>
        <begin position="132"/>
        <end position="152"/>
    </location>
</feature>
<dbReference type="Pfam" id="PF00999">
    <property type="entry name" value="Na_H_Exchanger"/>
    <property type="match status" value="1"/>
</dbReference>
<comment type="caution">
    <text evidence="9">The sequence shown here is derived from an EMBL/GenBank/DDBJ whole genome shotgun (WGS) entry which is preliminary data.</text>
</comment>
<feature type="transmembrane region" description="Helical" evidence="7">
    <location>
        <begin position="252"/>
        <end position="270"/>
    </location>
</feature>
<dbReference type="PANTHER" id="PTHR32468">
    <property type="entry name" value="CATION/H + ANTIPORTER"/>
    <property type="match status" value="1"/>
</dbReference>
<feature type="transmembrane region" description="Helical" evidence="7">
    <location>
        <begin position="35"/>
        <end position="54"/>
    </location>
</feature>
<feature type="transmembrane region" description="Helical" evidence="7">
    <location>
        <begin position="343"/>
        <end position="366"/>
    </location>
</feature>
<sequence length="423" mass="44267">MTSGQVVTLLLDLAVILVVARAMGALARRFDQPPVIGEILAGIAFGPTLFHGAIADALFPAGVRPMLSALANVGVVLFMFLAGLEFSRKLLRRRLGSIAAVSAGSTLVPFALGTVLAGWLAARHGGGHTLGFVLYVGTAMSVTAFPVLARIIGDRGMSGTRIGALALGSAAVGDLLCWSMLAVAVMTLGGGGHDPWRVLLIVPFAAAGFLVVRPLLGRLIRWQARRGWILEIFAAVLIGLLVSSAFTEWAGLHFLFGAFLFGLLMPEDVAEVREGVAQRIEQVGTTLLLPVYFVVAGLQVDLSGVGLAGLGEFGLILLVAVGGKFAGALAGARLAREDWRRSATLAVLMNTRGLTELIVLSAGLQLGLLDRTLYSLLVLTAVATTVMTGPLLRLAYPRRLLDEDLEAALAAAPASPECPRPGR</sequence>
<keyword evidence="3 7" id="KW-0812">Transmembrane</keyword>
<evidence type="ECO:0000256" key="3">
    <source>
        <dbReference type="ARBA" id="ARBA00022692"/>
    </source>
</evidence>
<dbReference type="InterPro" id="IPR050794">
    <property type="entry name" value="CPA2_transporter"/>
</dbReference>
<keyword evidence="10" id="KW-1185">Reference proteome</keyword>
<evidence type="ECO:0000256" key="7">
    <source>
        <dbReference type="SAM" id="Phobius"/>
    </source>
</evidence>
<evidence type="ECO:0000256" key="6">
    <source>
        <dbReference type="ARBA" id="ARBA00023136"/>
    </source>
</evidence>
<keyword evidence="4 7" id="KW-1133">Transmembrane helix</keyword>
<feature type="transmembrane region" description="Helical" evidence="7">
    <location>
        <begin position="164"/>
        <end position="186"/>
    </location>
</feature>
<comment type="subcellular location">
    <subcellularLocation>
        <location evidence="1">Membrane</location>
        <topology evidence="1">Multi-pass membrane protein</topology>
    </subcellularLocation>
</comment>
<name>A0ABW5H3M6_9PSEU</name>
<dbReference type="PANTHER" id="PTHR32468:SF0">
    <property type="entry name" value="K(+)_H(+) ANTIPORTER 1"/>
    <property type="match status" value="1"/>
</dbReference>
<evidence type="ECO:0000256" key="5">
    <source>
        <dbReference type="ARBA" id="ARBA00023065"/>
    </source>
</evidence>
<evidence type="ECO:0000256" key="2">
    <source>
        <dbReference type="ARBA" id="ARBA00022448"/>
    </source>
</evidence>
<dbReference type="InterPro" id="IPR006153">
    <property type="entry name" value="Cation/H_exchanger_TM"/>
</dbReference>
<feature type="transmembrane region" description="Helical" evidence="7">
    <location>
        <begin position="98"/>
        <end position="120"/>
    </location>
</feature>
<dbReference type="Proteomes" id="UP001597483">
    <property type="component" value="Unassembled WGS sequence"/>
</dbReference>
<evidence type="ECO:0000256" key="4">
    <source>
        <dbReference type="ARBA" id="ARBA00022989"/>
    </source>
</evidence>
<feature type="transmembrane region" description="Helical" evidence="7">
    <location>
        <begin position="198"/>
        <end position="216"/>
    </location>
</feature>
<proteinExistence type="predicted"/>
<evidence type="ECO:0000313" key="10">
    <source>
        <dbReference type="Proteomes" id="UP001597483"/>
    </source>
</evidence>
<reference evidence="10" key="1">
    <citation type="journal article" date="2019" name="Int. J. Syst. Evol. Microbiol.">
        <title>The Global Catalogue of Microorganisms (GCM) 10K type strain sequencing project: providing services to taxonomists for standard genome sequencing and annotation.</title>
        <authorList>
            <consortium name="The Broad Institute Genomics Platform"/>
            <consortium name="The Broad Institute Genome Sequencing Center for Infectious Disease"/>
            <person name="Wu L."/>
            <person name="Ma J."/>
        </authorList>
    </citation>
    <scope>NUCLEOTIDE SEQUENCE [LARGE SCALE GENOMIC DNA]</scope>
    <source>
        <strain evidence="10">CGMCC 4.7641</strain>
    </source>
</reference>
<feature type="transmembrane region" description="Helical" evidence="7">
    <location>
        <begin position="228"/>
        <end position="246"/>
    </location>
</feature>
<dbReference type="Gene3D" id="1.20.1530.20">
    <property type="match status" value="1"/>
</dbReference>
<feature type="transmembrane region" description="Helical" evidence="7">
    <location>
        <begin position="66"/>
        <end position="86"/>
    </location>
</feature>
<dbReference type="EMBL" id="JBHUKS010000005">
    <property type="protein sequence ID" value="MFD2467439.1"/>
    <property type="molecule type" value="Genomic_DNA"/>
</dbReference>
<gene>
    <name evidence="9" type="ORF">ACFSVL_08555</name>
</gene>
<evidence type="ECO:0000313" key="9">
    <source>
        <dbReference type="EMBL" id="MFD2467439.1"/>
    </source>
</evidence>
<dbReference type="RefSeq" id="WP_378302165.1">
    <property type="nucleotide sequence ID" value="NZ_JBHUKS010000005.1"/>
</dbReference>
<feature type="transmembrane region" description="Helical" evidence="7">
    <location>
        <begin position="306"/>
        <end position="331"/>
    </location>
</feature>
<feature type="transmembrane region" description="Helical" evidence="7">
    <location>
        <begin position="6"/>
        <end position="23"/>
    </location>
</feature>
<feature type="transmembrane region" description="Helical" evidence="7">
    <location>
        <begin position="372"/>
        <end position="392"/>
    </location>
</feature>
<organism evidence="9 10">
    <name type="scientific">Amycolatopsis silviterrae</name>
    <dbReference type="NCBI Taxonomy" id="1656914"/>
    <lineage>
        <taxon>Bacteria</taxon>
        <taxon>Bacillati</taxon>
        <taxon>Actinomycetota</taxon>
        <taxon>Actinomycetes</taxon>
        <taxon>Pseudonocardiales</taxon>
        <taxon>Pseudonocardiaceae</taxon>
        <taxon>Amycolatopsis</taxon>
    </lineage>
</organism>
<evidence type="ECO:0000256" key="1">
    <source>
        <dbReference type="ARBA" id="ARBA00004141"/>
    </source>
</evidence>
<keyword evidence="2" id="KW-0813">Transport</keyword>
<accession>A0ABW5H3M6</accession>